<protein>
    <submittedName>
        <fullName evidence="1">Uncharacterized protein</fullName>
    </submittedName>
</protein>
<reference evidence="2" key="1">
    <citation type="journal article" date="2019" name="Int. J. Syst. Evol. Microbiol.">
        <title>The Global Catalogue of Microorganisms (GCM) 10K type strain sequencing project: providing services to taxonomists for standard genome sequencing and annotation.</title>
        <authorList>
            <consortium name="The Broad Institute Genomics Platform"/>
            <consortium name="The Broad Institute Genome Sequencing Center for Infectious Disease"/>
            <person name="Wu L."/>
            <person name="Ma J."/>
        </authorList>
    </citation>
    <scope>NUCLEOTIDE SEQUENCE [LARGE SCALE GENOMIC DNA]</scope>
    <source>
        <strain evidence="2">JCM 16704</strain>
    </source>
</reference>
<name>A0ABP7YJU2_9SPHI</name>
<dbReference type="Proteomes" id="UP001500101">
    <property type="component" value="Unassembled WGS sequence"/>
</dbReference>
<gene>
    <name evidence="1" type="ORF">GCM10022216_13170</name>
</gene>
<proteinExistence type="predicted"/>
<sequence>MLTINTKTSEALAKALEKLDEKHQNYLQNEGKWLVGGFKAIFSIKSNTENDGEIMVSVRREVFNMLPANVKADINQYIDQK</sequence>
<dbReference type="RefSeq" id="WP_344673827.1">
    <property type="nucleotide sequence ID" value="NZ_BAAAZI010000006.1"/>
</dbReference>
<comment type="caution">
    <text evidence="1">The sequence shown here is derived from an EMBL/GenBank/DDBJ whole genome shotgun (WGS) entry which is preliminary data.</text>
</comment>
<accession>A0ABP7YJU2</accession>
<evidence type="ECO:0000313" key="2">
    <source>
        <dbReference type="Proteomes" id="UP001500101"/>
    </source>
</evidence>
<keyword evidence="2" id="KW-1185">Reference proteome</keyword>
<dbReference type="EMBL" id="BAAAZI010000006">
    <property type="protein sequence ID" value="GAA4137307.1"/>
    <property type="molecule type" value="Genomic_DNA"/>
</dbReference>
<organism evidence="1 2">
    <name type="scientific">Sphingobacterium kyonggiense</name>
    <dbReference type="NCBI Taxonomy" id="714075"/>
    <lineage>
        <taxon>Bacteria</taxon>
        <taxon>Pseudomonadati</taxon>
        <taxon>Bacteroidota</taxon>
        <taxon>Sphingobacteriia</taxon>
        <taxon>Sphingobacteriales</taxon>
        <taxon>Sphingobacteriaceae</taxon>
        <taxon>Sphingobacterium</taxon>
    </lineage>
</organism>
<evidence type="ECO:0000313" key="1">
    <source>
        <dbReference type="EMBL" id="GAA4137307.1"/>
    </source>
</evidence>